<organism evidence="1">
    <name type="scientific">marine sediment metagenome</name>
    <dbReference type="NCBI Taxonomy" id="412755"/>
    <lineage>
        <taxon>unclassified sequences</taxon>
        <taxon>metagenomes</taxon>
        <taxon>ecological metagenomes</taxon>
    </lineage>
</organism>
<gene>
    <name evidence="1" type="ORF">S12H4_51976</name>
</gene>
<name>X1UWJ3_9ZZZZ</name>
<sequence>FVPILAKTIDTKPSEGIFYYRDVHSVACHNLDRSGTFVLFYYYDNQGYPAW</sequence>
<comment type="caution">
    <text evidence="1">The sequence shown here is derived from an EMBL/GenBank/DDBJ whole genome shotgun (WGS) entry which is preliminary data.</text>
</comment>
<dbReference type="AlphaFoldDB" id="X1UWJ3"/>
<reference evidence="1" key="1">
    <citation type="journal article" date="2014" name="Front. Microbiol.">
        <title>High frequency of phylogenetically diverse reductive dehalogenase-homologous genes in deep subseafloor sedimentary metagenomes.</title>
        <authorList>
            <person name="Kawai M."/>
            <person name="Futagami T."/>
            <person name="Toyoda A."/>
            <person name="Takaki Y."/>
            <person name="Nishi S."/>
            <person name="Hori S."/>
            <person name="Arai W."/>
            <person name="Tsubouchi T."/>
            <person name="Morono Y."/>
            <person name="Uchiyama I."/>
            <person name="Ito T."/>
            <person name="Fujiyama A."/>
            <person name="Inagaki F."/>
            <person name="Takami H."/>
        </authorList>
    </citation>
    <scope>NUCLEOTIDE SEQUENCE</scope>
    <source>
        <strain evidence="1">Expedition CK06-06</strain>
    </source>
</reference>
<dbReference type="EMBL" id="BARW01032917">
    <property type="protein sequence ID" value="GAJ04266.1"/>
    <property type="molecule type" value="Genomic_DNA"/>
</dbReference>
<protein>
    <submittedName>
        <fullName evidence="1">Uncharacterized protein</fullName>
    </submittedName>
</protein>
<accession>X1UWJ3</accession>
<evidence type="ECO:0000313" key="1">
    <source>
        <dbReference type="EMBL" id="GAJ04266.1"/>
    </source>
</evidence>
<feature type="non-terminal residue" evidence="1">
    <location>
        <position position="1"/>
    </location>
</feature>
<proteinExistence type="predicted"/>